<feature type="domain" description="Putative component of 'biosynthetic module'" evidence="2">
    <location>
        <begin position="609"/>
        <end position="828"/>
    </location>
</feature>
<name>H5Y3B6_9FIRM</name>
<dbReference type="EMBL" id="CM001441">
    <property type="protein sequence ID" value="EHQ88885.1"/>
    <property type="molecule type" value="Genomic_DNA"/>
</dbReference>
<feature type="region of interest" description="Disordered" evidence="1">
    <location>
        <begin position="231"/>
        <end position="292"/>
    </location>
</feature>
<dbReference type="Proteomes" id="UP000005104">
    <property type="component" value="Chromosome"/>
</dbReference>
<keyword evidence="4" id="KW-1185">Reference proteome</keyword>
<accession>H5Y3B6</accession>
<reference evidence="3 4" key="1">
    <citation type="submission" date="2011-11" db="EMBL/GenBank/DDBJ databases">
        <title>The Noncontiguous Finished genome of Desulfosporosinus youngiae DSM 17734.</title>
        <authorList>
            <consortium name="US DOE Joint Genome Institute (JGI-PGF)"/>
            <person name="Lucas S."/>
            <person name="Han J."/>
            <person name="Lapidus A."/>
            <person name="Cheng J.-F."/>
            <person name="Goodwin L."/>
            <person name="Pitluck S."/>
            <person name="Peters L."/>
            <person name="Ovchinnikova G."/>
            <person name="Lu M."/>
            <person name="Land M.L."/>
            <person name="Hauser L."/>
            <person name="Pester M."/>
            <person name="Spring S."/>
            <person name="Ollivier B."/>
            <person name="Rattei T."/>
            <person name="Klenk H.-P."/>
            <person name="Wagner M."/>
            <person name="Loy A."/>
            <person name="Woyke T.J."/>
        </authorList>
    </citation>
    <scope>NUCLEOTIDE SEQUENCE [LARGE SCALE GENOMIC DNA]</scope>
    <source>
        <strain evidence="3 4">DSM 17734</strain>
    </source>
</reference>
<dbReference type="Pfam" id="PF14266">
    <property type="entry name" value="YceG_bac"/>
    <property type="match status" value="3"/>
</dbReference>
<evidence type="ECO:0000259" key="2">
    <source>
        <dbReference type="Pfam" id="PF14266"/>
    </source>
</evidence>
<feature type="compositionally biased region" description="Basic and acidic residues" evidence="1">
    <location>
        <begin position="273"/>
        <end position="288"/>
    </location>
</feature>
<feature type="domain" description="Putative component of 'biosynthetic module'" evidence="2">
    <location>
        <begin position="316"/>
        <end position="586"/>
    </location>
</feature>
<feature type="domain" description="Putative component of 'biosynthetic module'" evidence="2">
    <location>
        <begin position="4"/>
        <end position="237"/>
    </location>
</feature>
<evidence type="ECO:0000256" key="1">
    <source>
        <dbReference type="SAM" id="MobiDB-lite"/>
    </source>
</evidence>
<evidence type="ECO:0000313" key="4">
    <source>
        <dbReference type="Proteomes" id="UP000005104"/>
    </source>
</evidence>
<dbReference type="InterPro" id="IPR025647">
    <property type="entry name" value="YceG_bac"/>
</dbReference>
<evidence type="ECO:0000313" key="3">
    <source>
        <dbReference type="EMBL" id="EHQ88885.1"/>
    </source>
</evidence>
<proteinExistence type="predicted"/>
<dbReference type="STRING" id="768710.DesyoDRAFT_1757"/>
<feature type="compositionally biased region" description="Low complexity" evidence="1">
    <location>
        <begin position="237"/>
        <end position="254"/>
    </location>
</feature>
<sequence>MLKQSNDIFKDILSPLAERGTSPYTYFYRIIGYEDQREYLANIKELDEKLKLTGNYIVFDKTIPVSTDSVTIERVRKLFEPAPLKDYRNGALINVLESKGFFSVSSDIRVNQRIKQAFGIVLNHYLKNEKSPNLSILMNFCTKILLWFGDYGKHNRNKSPYNPKVIYWGSPQKHEIYFLILMSLIGYDVLVLNTSFKDKFEKVDKDNQFSMVIKHSKELLIDDFPGRKIQEQENTKTDTNTNTAAKTRTGTRANPSGLVRPALNSETPVTKASADDSIRRVASPKEESVPTNRALNRQKDLTARLLNDPVLVVKLKRTEKIFEEILVPLNSRTGYVGEPYPILPAYFVRYIGVPSSTDDWEAEYYNSLYNLDKTLRMSGLYLKFSEGIPAPSAEESALIPHNLISYAFQDRFEIIEQTLRAKLLPQTYDELLDNTIRKTFVDIVHLFAEKSSNANTSILLNFSLKLISWLNRYVPQLFPRLNRNRKSGNPGQNYEHNPKVLFYGPIKAHEIFLLTAFHKLGCDVLYVHSEEEGDKPFQSFDEENALTHLIRNRHNLSLAPFPQGERLIRKSTIAYNASKEIEEVIYSEEVGLFKPWQFESYGTQPITLKTTYDELKILWKEPVKLRPEFKIQNKKVYVPNLFAKINGVSEDLNDYWQDLKELSSASNTKLIEAVPFTKITYSKQDLYQTSYLLNKKGLLEEFEAAKSRHYKFGHLKAPLQHFLIAKINELLLSEMFLGTVDKKFKLKIIMTILTMDDELLRLIEVFDYPQEVPKVIVYDNKKETFTESDSIMLAYLNLIGLDIVVFTPTNYKTIEHYIKPSLFDCHQLPFVKYDLQLPALDSIQTNPTPKLGLLSRLFKLR</sequence>
<dbReference type="AlphaFoldDB" id="H5Y3B6"/>
<protein>
    <recommendedName>
        <fullName evidence="2">Putative component of 'biosynthetic module' domain-containing protein</fullName>
    </recommendedName>
</protein>
<dbReference type="eggNOG" id="COG0265">
    <property type="taxonomic scope" value="Bacteria"/>
</dbReference>
<gene>
    <name evidence="3" type="ORF">DesyoDRAFT_1757</name>
</gene>
<organism evidence="3 4">
    <name type="scientific">Desulfosporosinus youngiae DSM 17734</name>
    <dbReference type="NCBI Taxonomy" id="768710"/>
    <lineage>
        <taxon>Bacteria</taxon>
        <taxon>Bacillati</taxon>
        <taxon>Bacillota</taxon>
        <taxon>Clostridia</taxon>
        <taxon>Eubacteriales</taxon>
        <taxon>Desulfitobacteriaceae</taxon>
        <taxon>Desulfosporosinus</taxon>
    </lineage>
</organism>
<dbReference type="HOGENOM" id="CLU_021403_0_0_9"/>